<gene>
    <name evidence="2" type="ORF">OnM2_000009</name>
</gene>
<sequence length="299" mass="32930">MAISAFLLAILEQAREPLHCLHGAGYFTPEEWIQLDLIMNKEYTWTKGPPDTFYRDSIDRVTHFKHENSPFFANGCKDTPGLDAISLSASIEPPMSDIKISPGSIEAPWKLPIGRMNGKSLESSLPSKSDFIPSVNSREQPQSSSYTSILGEEFQGLSTHSKENIPGCPLSTVGSDGKSPLSSSARKMKSISAWTSEVQNKTTRQLSGMHPNMHAPSISSQLKKRSSRSPRSNFTEDQLKELKSDVNIFETSNAAEWDDDVNRALGKSDPPPQKDPSTPVDGKYGKVGENPYNIFIAIN</sequence>
<feature type="compositionally biased region" description="Polar residues" evidence="1">
    <location>
        <begin position="134"/>
        <end position="145"/>
    </location>
</feature>
<comment type="caution">
    <text evidence="2">The sequence shown here is derived from an EMBL/GenBank/DDBJ whole genome shotgun (WGS) entry which is preliminary data.</text>
</comment>
<proteinExistence type="predicted"/>
<reference evidence="2 3" key="1">
    <citation type="journal article" date="2018" name="BMC Genomics">
        <title>Comparative genome analyses reveal sequence features reflecting distinct modes of host-adaptation between dicot and monocot powdery mildew.</title>
        <authorList>
            <person name="Wu Y."/>
            <person name="Ma X."/>
            <person name="Pan Z."/>
            <person name="Kale S.D."/>
            <person name="Song Y."/>
            <person name="King H."/>
            <person name="Zhang Q."/>
            <person name="Presley C."/>
            <person name="Deng X."/>
            <person name="Wei C.I."/>
            <person name="Xiao S."/>
        </authorList>
    </citation>
    <scope>NUCLEOTIDE SEQUENCE [LARGE SCALE GENOMIC DNA]</scope>
    <source>
        <strain evidence="2">UMSG2</strain>
    </source>
</reference>
<dbReference type="Proteomes" id="UP000286134">
    <property type="component" value="Unassembled WGS sequence"/>
</dbReference>
<keyword evidence="3" id="KW-1185">Reference proteome</keyword>
<protein>
    <submittedName>
        <fullName evidence="2">Uncharacterized protein</fullName>
    </submittedName>
</protein>
<name>A0A420I8P1_9PEZI</name>
<feature type="region of interest" description="Disordered" evidence="1">
    <location>
        <begin position="251"/>
        <end position="288"/>
    </location>
</feature>
<dbReference type="EMBL" id="MCFK01000015">
    <property type="protein sequence ID" value="RKF66012.1"/>
    <property type="molecule type" value="Genomic_DNA"/>
</dbReference>
<dbReference type="OrthoDB" id="3594623at2759"/>
<feature type="compositionally biased region" description="Polar residues" evidence="1">
    <location>
        <begin position="192"/>
        <end position="206"/>
    </location>
</feature>
<dbReference type="AlphaFoldDB" id="A0A420I8P1"/>
<organism evidence="2 3">
    <name type="scientific">Erysiphe neolycopersici</name>
    <dbReference type="NCBI Taxonomy" id="212602"/>
    <lineage>
        <taxon>Eukaryota</taxon>
        <taxon>Fungi</taxon>
        <taxon>Dikarya</taxon>
        <taxon>Ascomycota</taxon>
        <taxon>Pezizomycotina</taxon>
        <taxon>Leotiomycetes</taxon>
        <taxon>Erysiphales</taxon>
        <taxon>Erysiphaceae</taxon>
        <taxon>Erysiphe</taxon>
    </lineage>
</organism>
<feature type="region of interest" description="Disordered" evidence="1">
    <location>
        <begin position="159"/>
        <end position="236"/>
    </location>
</feature>
<evidence type="ECO:0000256" key="1">
    <source>
        <dbReference type="SAM" id="MobiDB-lite"/>
    </source>
</evidence>
<feature type="region of interest" description="Disordered" evidence="1">
    <location>
        <begin position="120"/>
        <end position="145"/>
    </location>
</feature>
<accession>A0A420I8P1</accession>
<evidence type="ECO:0000313" key="2">
    <source>
        <dbReference type="EMBL" id="RKF66012.1"/>
    </source>
</evidence>
<evidence type="ECO:0000313" key="3">
    <source>
        <dbReference type="Proteomes" id="UP000286134"/>
    </source>
</evidence>